<feature type="signal peptide" evidence="1">
    <location>
        <begin position="1"/>
        <end position="23"/>
    </location>
</feature>
<dbReference type="PANTHER" id="PTHR35190">
    <property type="entry name" value="PROTEIN DCD1B"/>
    <property type="match status" value="1"/>
</dbReference>
<dbReference type="InterPro" id="IPR047803">
    <property type="entry name" value="DCD1A/B-like"/>
</dbReference>
<dbReference type="Proteomes" id="UP000054408">
    <property type="component" value="Unassembled WGS sequence"/>
</dbReference>
<protein>
    <submittedName>
        <fullName evidence="2">Uncharacterized protein</fullName>
    </submittedName>
</protein>
<dbReference type="eggNOG" id="ENOG502RA4J">
    <property type="taxonomic scope" value="Eukaryota"/>
</dbReference>
<evidence type="ECO:0000256" key="1">
    <source>
        <dbReference type="SAM" id="SignalP"/>
    </source>
</evidence>
<reference evidence="2 3" key="1">
    <citation type="submission" date="2010-05" db="EMBL/GenBank/DDBJ databases">
        <title>The Genome Sequence of Thecamonas trahens ATCC 50062.</title>
        <authorList>
            <consortium name="The Broad Institute Genome Sequencing Platform"/>
            <person name="Russ C."/>
            <person name="Cuomo C."/>
            <person name="Shea T."/>
            <person name="Young S.K."/>
            <person name="Zeng Q."/>
            <person name="Koehrsen M."/>
            <person name="Haas B."/>
            <person name="Borodovsky M."/>
            <person name="Guigo R."/>
            <person name="Alvarado L."/>
            <person name="Berlin A."/>
            <person name="Bochicchio J."/>
            <person name="Borenstein D."/>
            <person name="Chapman S."/>
            <person name="Chen Z."/>
            <person name="Freedman E."/>
            <person name="Gellesch M."/>
            <person name="Goldberg J."/>
            <person name="Griggs A."/>
            <person name="Gujja S."/>
            <person name="Heilman E."/>
            <person name="Heiman D."/>
            <person name="Hepburn T."/>
            <person name="Howarth C."/>
            <person name="Jen D."/>
            <person name="Larson L."/>
            <person name="Mehta T."/>
            <person name="Park D."/>
            <person name="Pearson M."/>
            <person name="Roberts A."/>
            <person name="Saif S."/>
            <person name="Shenoy N."/>
            <person name="Sisk P."/>
            <person name="Stolte C."/>
            <person name="Sykes S."/>
            <person name="Thomson T."/>
            <person name="Walk T."/>
            <person name="White J."/>
            <person name="Yandava C."/>
            <person name="Burger G."/>
            <person name="Gray M.W."/>
            <person name="Holland P.W.H."/>
            <person name="King N."/>
            <person name="Lang F.B.F."/>
            <person name="Roger A.J."/>
            <person name="Ruiz-Trillo I."/>
            <person name="Lander E."/>
            <person name="Nusbaum C."/>
        </authorList>
    </citation>
    <scope>NUCLEOTIDE SEQUENCE [LARGE SCALE GENOMIC DNA]</scope>
    <source>
        <strain evidence="2 3">ATCC 50062</strain>
    </source>
</reference>
<dbReference type="AlphaFoldDB" id="A0A0L0DME2"/>
<dbReference type="PANTHER" id="PTHR35190:SF2">
    <property type="entry name" value="PROTEIN DCD1B"/>
    <property type="match status" value="1"/>
</dbReference>
<evidence type="ECO:0000313" key="2">
    <source>
        <dbReference type="EMBL" id="KNC53440.1"/>
    </source>
</evidence>
<keyword evidence="3" id="KW-1185">Reference proteome</keyword>
<organism evidence="2 3">
    <name type="scientific">Thecamonas trahens ATCC 50062</name>
    <dbReference type="NCBI Taxonomy" id="461836"/>
    <lineage>
        <taxon>Eukaryota</taxon>
        <taxon>Apusozoa</taxon>
        <taxon>Apusomonadida</taxon>
        <taxon>Apusomonadidae</taxon>
        <taxon>Thecamonas</taxon>
    </lineage>
</organism>
<keyword evidence="1" id="KW-0732">Signal</keyword>
<proteinExistence type="predicted"/>
<dbReference type="RefSeq" id="XP_013754475.1">
    <property type="nucleotide sequence ID" value="XM_013899021.1"/>
</dbReference>
<dbReference type="EMBL" id="GL349481">
    <property type="protein sequence ID" value="KNC53440.1"/>
    <property type="molecule type" value="Genomic_DNA"/>
</dbReference>
<gene>
    <name evidence="2" type="ORF">AMSG_08947</name>
</gene>
<feature type="chain" id="PRO_5005537746" evidence="1">
    <location>
        <begin position="24"/>
        <end position="454"/>
    </location>
</feature>
<accession>A0A0L0DME2</accession>
<dbReference type="GeneID" id="25567522"/>
<dbReference type="OrthoDB" id="189997at2759"/>
<evidence type="ECO:0000313" key="3">
    <source>
        <dbReference type="Proteomes" id="UP000054408"/>
    </source>
</evidence>
<name>A0A0L0DME2_THETB</name>
<sequence>MVTCRTMRVIVVVLAAVVGVVYGAHCHGQPNPNAPQNLLPVNTGEPELVATHANGKLFRAGTSEGSFYVLHLWGTPYECGVAQGTLLKDEVKAFVNGVYAYIEDQIDLALNSTKPGHYVPHWLLNDIAEFGIDAALDLEIAATRPWTPAYFLEEIKGLADATGLSYLAIERVHLLGELTKGGCSLLSAYDSAITSEYSLLGVRALDWNTDAVFVDHAQVTVYHPSGDWGKQGPGHAFANVGFSGFIGSFNGVSAANTYSQEIGVTFPDETFGKESRFGIPFTYLLRDLIQFDETIEQAETRVRDAKRTCDLILGFGHLGDSDGEPFRAIQYSASVANFFNSTTLMPLTSWHPRMEDLVYYEGDWLCEQGDVVMHRQLAYAHGELSPELVIKNITSVVATGDTFTSVYGFRHDGQHALYQAFARSSSESGPDPAYLRQFTKLDLADLWAEAKPTL</sequence>
<dbReference type="OMA" id="MIRRIHM"/>